<dbReference type="EMBL" id="AUBJ02000001">
    <property type="protein sequence ID" value="MCP2334194.1"/>
    <property type="molecule type" value="Genomic_DNA"/>
</dbReference>
<dbReference type="PROSITE" id="PS51186">
    <property type="entry name" value="GNAT"/>
    <property type="match status" value="1"/>
</dbReference>
<feature type="domain" description="N-acetyltransferase" evidence="3">
    <location>
        <begin position="15"/>
        <end position="177"/>
    </location>
</feature>
<dbReference type="Proteomes" id="UP000791080">
    <property type="component" value="Unassembled WGS sequence"/>
</dbReference>
<dbReference type="InterPro" id="IPR050832">
    <property type="entry name" value="Bact_Acetyltransf"/>
</dbReference>
<gene>
    <name evidence="4" type="ORF">G443_004464</name>
</gene>
<dbReference type="InterPro" id="IPR000182">
    <property type="entry name" value="GNAT_dom"/>
</dbReference>
<name>A0ABT1JNU1_ACTCY</name>
<reference evidence="4 5" key="1">
    <citation type="submission" date="2022-06" db="EMBL/GenBank/DDBJ databases">
        <title>Genomic Encyclopedia of Type Strains, Phase I: the one thousand microbial genomes (KMG-I) project.</title>
        <authorList>
            <person name="Kyrpides N."/>
        </authorList>
    </citation>
    <scope>NUCLEOTIDE SEQUENCE [LARGE SCALE GENOMIC DNA]</scope>
    <source>
        <strain evidence="4 5">DSM 43889</strain>
    </source>
</reference>
<dbReference type="RefSeq" id="WP_026418496.1">
    <property type="nucleotide sequence ID" value="NZ_AUBJ02000001.1"/>
</dbReference>
<keyword evidence="2" id="KW-0012">Acyltransferase</keyword>
<dbReference type="SUPFAM" id="SSF55729">
    <property type="entry name" value="Acyl-CoA N-acyltransferases (Nat)"/>
    <property type="match status" value="1"/>
</dbReference>
<dbReference type="PANTHER" id="PTHR43877">
    <property type="entry name" value="AMINOALKYLPHOSPHONATE N-ACETYLTRANSFERASE-RELATED-RELATED"/>
    <property type="match status" value="1"/>
</dbReference>
<evidence type="ECO:0000256" key="2">
    <source>
        <dbReference type="ARBA" id="ARBA00023315"/>
    </source>
</evidence>
<evidence type="ECO:0000313" key="5">
    <source>
        <dbReference type="Proteomes" id="UP000791080"/>
    </source>
</evidence>
<proteinExistence type="predicted"/>
<organism evidence="4 5">
    <name type="scientific">Actinoalloteichus caeruleus DSM 43889</name>
    <dbReference type="NCBI Taxonomy" id="1120930"/>
    <lineage>
        <taxon>Bacteria</taxon>
        <taxon>Bacillati</taxon>
        <taxon>Actinomycetota</taxon>
        <taxon>Actinomycetes</taxon>
        <taxon>Pseudonocardiales</taxon>
        <taxon>Pseudonocardiaceae</taxon>
        <taxon>Actinoalloteichus</taxon>
        <taxon>Actinoalloteichus cyanogriseus</taxon>
    </lineage>
</organism>
<evidence type="ECO:0000256" key="1">
    <source>
        <dbReference type="ARBA" id="ARBA00022679"/>
    </source>
</evidence>
<evidence type="ECO:0000259" key="3">
    <source>
        <dbReference type="PROSITE" id="PS51186"/>
    </source>
</evidence>
<keyword evidence="5" id="KW-1185">Reference proteome</keyword>
<evidence type="ECO:0000313" key="4">
    <source>
        <dbReference type="EMBL" id="MCP2334194.1"/>
    </source>
</evidence>
<keyword evidence="1" id="KW-0808">Transferase</keyword>
<dbReference type="CDD" id="cd04301">
    <property type="entry name" value="NAT_SF"/>
    <property type="match status" value="1"/>
</dbReference>
<dbReference type="Gene3D" id="3.40.630.30">
    <property type="match status" value="1"/>
</dbReference>
<accession>A0ABT1JNU1</accession>
<dbReference type="Pfam" id="PF00583">
    <property type="entry name" value="Acetyltransf_1"/>
    <property type="match status" value="1"/>
</dbReference>
<comment type="caution">
    <text evidence="4">The sequence shown here is derived from an EMBL/GenBank/DDBJ whole genome shotgun (WGS) entry which is preliminary data.</text>
</comment>
<dbReference type="InterPro" id="IPR016181">
    <property type="entry name" value="Acyl_CoA_acyltransferase"/>
</dbReference>
<sequence>MTDRDLDDSFVSGPHLVNQVHPGLVDGLTDLWGRVGAAGGAVGFTPETPLAEVRTAAERVVEAVSARREQLLTLGRAGVLVGAVVLRPDSGPLVAHRGLVLDLMVDPDLQRQGWGRVLLDAVVAQATAHGLRRLFLSARDGTGLDDFYRAAGWTECGRAPDAVLLPDGTYRDELWFTRRI</sequence>
<protein>
    <submittedName>
        <fullName evidence="4">Acetyltransferase (GNAT) family protein</fullName>
    </submittedName>
</protein>